<dbReference type="PROSITE" id="PS50112">
    <property type="entry name" value="PAS"/>
    <property type="match status" value="2"/>
</dbReference>
<keyword evidence="5 10" id="KW-0597">Phosphoprotein</keyword>
<dbReference type="InterPro" id="IPR000014">
    <property type="entry name" value="PAS"/>
</dbReference>
<dbReference type="NCBIfam" id="TIGR00254">
    <property type="entry name" value="GGDEF"/>
    <property type="match status" value="1"/>
</dbReference>
<gene>
    <name evidence="15" type="ORF">CG710_010350</name>
</gene>
<evidence type="ECO:0000256" key="2">
    <source>
        <dbReference type="ARBA" id="ARBA00006402"/>
    </source>
</evidence>
<dbReference type="Pfam" id="PF02518">
    <property type="entry name" value="HATPase_c"/>
    <property type="match status" value="1"/>
</dbReference>
<dbReference type="CDD" id="cd00082">
    <property type="entry name" value="HisKA"/>
    <property type="match status" value="1"/>
</dbReference>
<proteinExistence type="inferred from homology"/>
<feature type="domain" description="PAS" evidence="13">
    <location>
        <begin position="204"/>
        <end position="260"/>
    </location>
</feature>
<dbReference type="PROSITE" id="PS50887">
    <property type="entry name" value="GGDEF"/>
    <property type="match status" value="1"/>
</dbReference>
<dbReference type="InterPro" id="IPR036890">
    <property type="entry name" value="HATPase_C_sf"/>
</dbReference>
<comment type="similarity">
    <text evidence="2">In the N-terminal section; belongs to the phytochrome family.</text>
</comment>
<dbReference type="InterPro" id="IPR036097">
    <property type="entry name" value="HisK_dim/P_sf"/>
</dbReference>
<accession>A0A371JF39</accession>
<evidence type="ECO:0000313" key="16">
    <source>
        <dbReference type="Proteomes" id="UP000216411"/>
    </source>
</evidence>
<dbReference type="CDD" id="cd00130">
    <property type="entry name" value="PAS"/>
    <property type="match status" value="2"/>
</dbReference>
<dbReference type="Gene3D" id="3.30.450.20">
    <property type="entry name" value="PAS domain"/>
    <property type="match status" value="2"/>
</dbReference>
<feature type="domain" description="Histidine kinase" evidence="11">
    <location>
        <begin position="670"/>
        <end position="892"/>
    </location>
</feature>
<feature type="domain" description="PAS" evidence="13">
    <location>
        <begin position="66"/>
        <end position="120"/>
    </location>
</feature>
<dbReference type="Pfam" id="PF00072">
    <property type="entry name" value="Response_reg"/>
    <property type="match status" value="1"/>
</dbReference>
<dbReference type="InterPro" id="IPR003661">
    <property type="entry name" value="HisK_dim/P_dom"/>
</dbReference>
<dbReference type="SUPFAM" id="SSF52172">
    <property type="entry name" value="CheY-like"/>
    <property type="match status" value="1"/>
</dbReference>
<dbReference type="InterPro" id="IPR011006">
    <property type="entry name" value="CheY-like_superfamily"/>
</dbReference>
<dbReference type="SUPFAM" id="SSF55785">
    <property type="entry name" value="PYP-like sensor domain (PAS domain)"/>
    <property type="match status" value="2"/>
</dbReference>
<dbReference type="InterPro" id="IPR004358">
    <property type="entry name" value="Sig_transdc_His_kin-like_C"/>
</dbReference>
<evidence type="ECO:0000256" key="5">
    <source>
        <dbReference type="ARBA" id="ARBA00022553"/>
    </source>
</evidence>
<dbReference type="SMART" id="SM00388">
    <property type="entry name" value="HisKA"/>
    <property type="match status" value="1"/>
</dbReference>
<organism evidence="15 16">
    <name type="scientific">Lachnotalea glycerini</name>
    <dbReference type="NCBI Taxonomy" id="1763509"/>
    <lineage>
        <taxon>Bacteria</taxon>
        <taxon>Bacillati</taxon>
        <taxon>Bacillota</taxon>
        <taxon>Clostridia</taxon>
        <taxon>Lachnospirales</taxon>
        <taxon>Lachnospiraceae</taxon>
        <taxon>Lachnotalea</taxon>
    </lineage>
</organism>
<dbReference type="SMART" id="SM00267">
    <property type="entry name" value="GGDEF"/>
    <property type="match status" value="1"/>
</dbReference>
<dbReference type="SMART" id="SM00387">
    <property type="entry name" value="HATPase_c"/>
    <property type="match status" value="1"/>
</dbReference>
<dbReference type="Gene3D" id="1.10.287.130">
    <property type="match status" value="1"/>
</dbReference>
<dbReference type="PRINTS" id="PR00344">
    <property type="entry name" value="BCTRLSENSOR"/>
</dbReference>
<dbReference type="EMBL" id="NOKA02000018">
    <property type="protein sequence ID" value="RDY31287.1"/>
    <property type="molecule type" value="Genomic_DNA"/>
</dbReference>
<dbReference type="GO" id="GO:0000155">
    <property type="term" value="F:phosphorelay sensor kinase activity"/>
    <property type="evidence" value="ECO:0007669"/>
    <property type="project" value="InterPro"/>
</dbReference>
<reference evidence="15 16" key="1">
    <citation type="journal article" date="2017" name="Genome Announc.">
        <title>Draft Genome Sequence of a Sporulating and Motile Strain of Lachnotalea glycerini Isolated from Water in Quebec City, Canada.</title>
        <authorList>
            <person name="Maheux A.F."/>
            <person name="Boudreau D.K."/>
            <person name="Berube E."/>
            <person name="Boissinot M."/>
            <person name="Raymond F."/>
            <person name="Brodeur S."/>
            <person name="Corbeil J."/>
            <person name="Isabel S."/>
            <person name="Omar R.F."/>
            <person name="Bergeron M.G."/>
        </authorList>
    </citation>
    <scope>NUCLEOTIDE SEQUENCE [LARGE SCALE GENOMIC DNA]</scope>
    <source>
        <strain evidence="15 16">CCRI-19302</strain>
    </source>
</reference>
<dbReference type="Pfam" id="PF00990">
    <property type="entry name" value="GGDEF"/>
    <property type="match status" value="1"/>
</dbReference>
<dbReference type="Gene3D" id="3.40.50.2300">
    <property type="match status" value="1"/>
</dbReference>
<dbReference type="Pfam" id="PF00512">
    <property type="entry name" value="HisKA"/>
    <property type="match status" value="1"/>
</dbReference>
<dbReference type="NCBIfam" id="TIGR00229">
    <property type="entry name" value="sensory_box"/>
    <property type="match status" value="1"/>
</dbReference>
<dbReference type="PROSITE" id="PS50109">
    <property type="entry name" value="HIS_KIN"/>
    <property type="match status" value="1"/>
</dbReference>
<dbReference type="InterPro" id="IPR003594">
    <property type="entry name" value="HATPase_dom"/>
</dbReference>
<dbReference type="InterPro" id="IPR035965">
    <property type="entry name" value="PAS-like_dom_sf"/>
</dbReference>
<dbReference type="SMART" id="SM00448">
    <property type="entry name" value="REC"/>
    <property type="match status" value="1"/>
</dbReference>
<dbReference type="Proteomes" id="UP000216411">
    <property type="component" value="Unassembled WGS sequence"/>
</dbReference>
<feature type="domain" description="GGDEF" evidence="14">
    <location>
        <begin position="346"/>
        <end position="477"/>
    </location>
</feature>
<evidence type="ECO:0000259" key="13">
    <source>
        <dbReference type="PROSITE" id="PS50112"/>
    </source>
</evidence>
<evidence type="ECO:0000256" key="9">
    <source>
        <dbReference type="ARBA" id="ARBA00074306"/>
    </source>
</evidence>
<evidence type="ECO:0000313" key="15">
    <source>
        <dbReference type="EMBL" id="RDY31287.1"/>
    </source>
</evidence>
<dbReference type="Gene3D" id="3.30.70.270">
    <property type="match status" value="1"/>
</dbReference>
<dbReference type="SUPFAM" id="SSF55874">
    <property type="entry name" value="ATPase domain of HSP90 chaperone/DNA topoisomerase II/histidine kinase"/>
    <property type="match status" value="1"/>
</dbReference>
<keyword evidence="16" id="KW-1185">Reference proteome</keyword>
<comment type="catalytic activity">
    <reaction evidence="1">
        <text>ATP + protein L-histidine = ADP + protein N-phospho-L-histidine.</text>
        <dbReference type="EC" id="2.7.13.3"/>
    </reaction>
</comment>
<dbReference type="SUPFAM" id="SSF55073">
    <property type="entry name" value="Nucleotide cyclase"/>
    <property type="match status" value="1"/>
</dbReference>
<evidence type="ECO:0000256" key="3">
    <source>
        <dbReference type="ARBA" id="ARBA00012438"/>
    </source>
</evidence>
<evidence type="ECO:0000259" key="11">
    <source>
        <dbReference type="PROSITE" id="PS50109"/>
    </source>
</evidence>
<dbReference type="Gene3D" id="3.30.565.10">
    <property type="entry name" value="Histidine kinase-like ATPase, C-terminal domain"/>
    <property type="match status" value="1"/>
</dbReference>
<evidence type="ECO:0000256" key="6">
    <source>
        <dbReference type="ARBA" id="ARBA00022777"/>
    </source>
</evidence>
<evidence type="ECO:0000256" key="10">
    <source>
        <dbReference type="PROSITE-ProRule" id="PRU00169"/>
    </source>
</evidence>
<comment type="function">
    <text evidence="8">May play the central regulatory role in sporulation. It may be an element of the effector pathway responsible for the activation of sporulation genes in response to nutritional stress. Spo0A may act in concert with spo0H (a sigma factor) to control the expression of some genes that are critical to the sporulation process.</text>
</comment>
<protein>
    <recommendedName>
        <fullName evidence="9">Circadian input-output histidine kinase CikA</fullName>
        <ecNumber evidence="3">2.7.13.3</ecNumber>
    </recommendedName>
    <alternativeName>
        <fullName evidence="4">Stage 0 sporulation protein A homolog</fullName>
    </alternativeName>
</protein>
<evidence type="ECO:0000256" key="4">
    <source>
        <dbReference type="ARBA" id="ARBA00018672"/>
    </source>
</evidence>
<dbReference type="SUPFAM" id="SSF47384">
    <property type="entry name" value="Homodimeric domain of signal transducing histidine kinase"/>
    <property type="match status" value="1"/>
</dbReference>
<sequence length="1051" mass="120989">MNVGEYRLERLNHISGLDTLISDNLQNCTTNILQCLRMCDFNNNNNEMIKILDNNDYWGLMGRYLEKGFPLQFIDLQLLNFLGYTSKEFLQETNGLAINIIHEADRERVEKTIYDQIQLNHKYEIKYRIMKKNKDYIWVIDKGKSAISAEGKHIVSSVLVDQANHLMAFKKLLQDKKLCEQVESQSRFLQSIYQTIPSGVVQYIEEDGMRILNANDATFELFGYTREEFAKEFQNRIVHIIHKDDYAYMNHTMKSIQLNKTKKVEYRIITKGNKIKWIHAEASRLLNEDQLEIIQVVYIDISEFKIKELEKRIKNAIDKDALTNFYSNKYGQNLIRQYLKEKSDGEECVLFVLDMDNFALINDTYGVMFGNTLLKEVTEIIRKVTKPEDILVRFGGDEILIFLTNTNRKQSFAVADTLCESVKKIYCGENKDIKMSCSIGIAGTKQTSDYEELHNNAIMALEYAKQVNMGKYSCYYDTMSIVNKETKEEYLSKHLVHEIKENSNDMEQDIITFAFALLEKTKDLPSGINLLLSRIGKLYHLDRVSVTEIDVDYLSLQYTYQWSDDEYYSTIGNTYYLSKEMYSQFESMYDSTNTGETKNGLYSLKSCIHSPIYEKGIYRGSVCFEKNADDFIWSEDMKRLLKEISKVISTYTLKIKADSVSQAKTDFLSRMSHEIRTPMNAITGMTSIAKSVIEDRSKVEECLNKIDYSTKYLISLVNDILDMSKIESGKMVILNQSFDLKKLVEEIEVIMQSQVDAKKIHFTIEEKYDNSILIGDELRLSQVLINILGNAVKFTEERGYILFRIEQLVQEEDSAVIRFSVKDSGIGISKENVKRIFNSFEQADSNIAKEYGGTGLGLSISSNLVRKMGGNLEVKSKYKSGSEFFFTINFSLGNTEDINKKENSTNEEEETFDFGGKRVLVVEDNSLNMEIEKSLLEMTGCIVEEAKNGQEAVESFKKNPVKYYDLILMDIRMPVMNGLEATKLIRTSEKEDARTVPIIATTANAFDEDTKKSMDSGMDGHISKPIEIKYLYEMVNKAIKCRNSAEENKTG</sequence>
<dbReference type="AlphaFoldDB" id="A0A371JF39"/>
<evidence type="ECO:0000259" key="14">
    <source>
        <dbReference type="PROSITE" id="PS50887"/>
    </source>
</evidence>
<dbReference type="OrthoDB" id="9757918at2"/>
<dbReference type="InterPro" id="IPR005467">
    <property type="entry name" value="His_kinase_dom"/>
</dbReference>
<dbReference type="CDD" id="cd17546">
    <property type="entry name" value="REC_hyHK_CKI1_RcsC-like"/>
    <property type="match status" value="1"/>
</dbReference>
<dbReference type="FunFam" id="3.30.565.10:FF:000010">
    <property type="entry name" value="Sensor histidine kinase RcsC"/>
    <property type="match status" value="1"/>
</dbReference>
<evidence type="ECO:0000256" key="1">
    <source>
        <dbReference type="ARBA" id="ARBA00000085"/>
    </source>
</evidence>
<keyword evidence="6" id="KW-0808">Transferase</keyword>
<evidence type="ECO:0000259" key="12">
    <source>
        <dbReference type="PROSITE" id="PS50110"/>
    </source>
</evidence>
<keyword evidence="6" id="KW-0418">Kinase</keyword>
<dbReference type="CDD" id="cd16922">
    <property type="entry name" value="HATPase_EvgS-ArcB-TorS-like"/>
    <property type="match status" value="1"/>
</dbReference>
<dbReference type="PROSITE" id="PS50110">
    <property type="entry name" value="RESPONSE_REGULATORY"/>
    <property type="match status" value="1"/>
</dbReference>
<dbReference type="InterPro" id="IPR013655">
    <property type="entry name" value="PAS_fold_3"/>
</dbReference>
<comment type="caution">
    <text evidence="15">The sequence shown here is derived from an EMBL/GenBank/DDBJ whole genome shotgun (WGS) entry which is preliminary data.</text>
</comment>
<dbReference type="InterPro" id="IPR000160">
    <property type="entry name" value="GGDEF_dom"/>
</dbReference>
<evidence type="ECO:0000256" key="8">
    <source>
        <dbReference type="ARBA" id="ARBA00024867"/>
    </source>
</evidence>
<name>A0A371JF39_9FIRM</name>
<dbReference type="Pfam" id="PF08447">
    <property type="entry name" value="PAS_3"/>
    <property type="match status" value="2"/>
</dbReference>
<dbReference type="CDD" id="cd01949">
    <property type="entry name" value="GGDEF"/>
    <property type="match status" value="1"/>
</dbReference>
<dbReference type="PANTHER" id="PTHR45339:SF1">
    <property type="entry name" value="HYBRID SIGNAL TRANSDUCTION HISTIDINE KINASE J"/>
    <property type="match status" value="1"/>
</dbReference>
<evidence type="ECO:0000256" key="7">
    <source>
        <dbReference type="ARBA" id="ARBA00023012"/>
    </source>
</evidence>
<dbReference type="InterPro" id="IPR029787">
    <property type="entry name" value="Nucleotide_cyclase"/>
</dbReference>
<feature type="modified residue" description="4-aspartylphosphate" evidence="10">
    <location>
        <position position="970"/>
    </location>
</feature>
<feature type="domain" description="Response regulatory" evidence="12">
    <location>
        <begin position="918"/>
        <end position="1039"/>
    </location>
</feature>
<keyword evidence="7" id="KW-0902">Two-component regulatory system</keyword>
<dbReference type="InterPro" id="IPR001789">
    <property type="entry name" value="Sig_transdc_resp-reg_receiver"/>
</dbReference>
<dbReference type="EC" id="2.7.13.3" evidence="3"/>
<dbReference type="InterPro" id="IPR043128">
    <property type="entry name" value="Rev_trsase/Diguanyl_cyclase"/>
</dbReference>
<dbReference type="PANTHER" id="PTHR45339">
    <property type="entry name" value="HYBRID SIGNAL TRANSDUCTION HISTIDINE KINASE J"/>
    <property type="match status" value="1"/>
</dbReference>